<reference evidence="1 2" key="1">
    <citation type="submission" date="2018-04" db="EMBL/GenBank/DDBJ databases">
        <authorList>
            <person name="Zhang X."/>
            <person name="Yuan J."/>
            <person name="Li F."/>
            <person name="Xiang J."/>
        </authorList>
    </citation>
    <scope>NUCLEOTIDE SEQUENCE [LARGE SCALE GENOMIC DNA]</scope>
    <source>
        <tissue evidence="1">Muscle</tissue>
    </source>
</reference>
<accession>A0A423T1Q2</accession>
<dbReference type="EMBL" id="QCYY01002421">
    <property type="protein sequence ID" value="ROT70469.1"/>
    <property type="molecule type" value="Genomic_DNA"/>
</dbReference>
<proteinExistence type="predicted"/>
<name>A0A423T1Q2_PENVA</name>
<organism evidence="1 2">
    <name type="scientific">Penaeus vannamei</name>
    <name type="common">Whiteleg shrimp</name>
    <name type="synonym">Litopenaeus vannamei</name>
    <dbReference type="NCBI Taxonomy" id="6689"/>
    <lineage>
        <taxon>Eukaryota</taxon>
        <taxon>Metazoa</taxon>
        <taxon>Ecdysozoa</taxon>
        <taxon>Arthropoda</taxon>
        <taxon>Crustacea</taxon>
        <taxon>Multicrustacea</taxon>
        <taxon>Malacostraca</taxon>
        <taxon>Eumalacostraca</taxon>
        <taxon>Eucarida</taxon>
        <taxon>Decapoda</taxon>
        <taxon>Dendrobranchiata</taxon>
        <taxon>Penaeoidea</taxon>
        <taxon>Penaeidae</taxon>
        <taxon>Penaeus</taxon>
    </lineage>
</organism>
<gene>
    <name evidence="1" type="ORF">C7M84_011255</name>
</gene>
<dbReference type="AlphaFoldDB" id="A0A423T1Q2"/>
<evidence type="ECO:0000313" key="2">
    <source>
        <dbReference type="Proteomes" id="UP000283509"/>
    </source>
</evidence>
<keyword evidence="2" id="KW-1185">Reference proteome</keyword>
<comment type="caution">
    <text evidence="1">The sequence shown here is derived from an EMBL/GenBank/DDBJ whole genome shotgun (WGS) entry which is preliminary data.</text>
</comment>
<dbReference type="Proteomes" id="UP000283509">
    <property type="component" value="Unassembled WGS sequence"/>
</dbReference>
<evidence type="ECO:0000313" key="1">
    <source>
        <dbReference type="EMBL" id="ROT70469.1"/>
    </source>
</evidence>
<reference evidence="1 2" key="2">
    <citation type="submission" date="2019-01" db="EMBL/GenBank/DDBJ databases">
        <title>The decoding of complex shrimp genome reveals the adaptation for benthos swimmer, frequently molting mechanism and breeding impact on genome.</title>
        <authorList>
            <person name="Sun Y."/>
            <person name="Gao Y."/>
            <person name="Yu Y."/>
        </authorList>
    </citation>
    <scope>NUCLEOTIDE SEQUENCE [LARGE SCALE GENOMIC DNA]</scope>
    <source>
        <tissue evidence="1">Muscle</tissue>
    </source>
</reference>
<protein>
    <submittedName>
        <fullName evidence="1">Beta-1,3-glucan-binding protein</fullName>
    </submittedName>
</protein>
<dbReference type="OrthoDB" id="6484170at2759"/>
<sequence length="449" mass="50134">MDLPLEAVQKVGFSGEYNVEAMPFTANTVLIFNTQKYQVNGKINVDEFQINMDLNGKTGSLVSSWNYQENYAGVEIDFQSPLTTLDNMSISAMYDFRSEKKVTLKMTRNSKEINLSGRLEGQTIVFEGTTPFSGWETLKASFFISSSAVKAFVSRNDRKIEVTGTLHIRKVKGMINLTINTPYAGYETIAVDTSYSLQGQVKTVEFEAKFGSQELSLKGDIKTNNILAPEMTLNIITPFETVRTLGGEAHWDLRNLVKTAEVKAFRNDRHYHWQLEAAADSPLKGYAKSKITTPIAGWTTVSLEGNFDFTSMPYRALFTYNKEGVISTFEIQVTVTETAVSGEITTPISGWEKIALNGDYSLVNNLLSGNVEITKSSDKYHLNGEIAFNTQKPKLNIGIRTPLANAADIELVLDANLVDTEKNFHITFKRNDITYSADFTGQMIYKQDS</sequence>